<accession>A0A6M6E5L3</accession>
<geneLocation type="plasmid" evidence="2">
    <name>pfdu301a</name>
</geneLocation>
<keyword evidence="1" id="KW-0614">Plasmid</keyword>
<evidence type="ECO:0000313" key="2">
    <source>
        <dbReference type="Proteomes" id="UP000501076"/>
    </source>
</evidence>
<dbReference type="RefSeq" id="WP_171778408.1">
    <property type="nucleotide sequence ID" value="NZ_CP045273.1"/>
</dbReference>
<dbReference type="EMBL" id="CP045273">
    <property type="protein sequence ID" value="QJX80419.1"/>
    <property type="molecule type" value="Genomic_DNA"/>
</dbReference>
<protein>
    <submittedName>
        <fullName evidence="1">Uncharacterized protein</fullName>
    </submittedName>
</protein>
<name>A0A6M6E5L3_PRIMG</name>
<evidence type="ECO:0000313" key="1">
    <source>
        <dbReference type="EMBL" id="QJX80419.1"/>
    </source>
</evidence>
<proteinExistence type="predicted"/>
<gene>
    <name evidence="1" type="ORF">FDZ14_30495</name>
</gene>
<organism evidence="1 2">
    <name type="scientific">Priestia megaterium</name>
    <name type="common">Bacillus megaterium</name>
    <dbReference type="NCBI Taxonomy" id="1404"/>
    <lineage>
        <taxon>Bacteria</taxon>
        <taxon>Bacillati</taxon>
        <taxon>Bacillota</taxon>
        <taxon>Bacilli</taxon>
        <taxon>Bacillales</taxon>
        <taxon>Bacillaceae</taxon>
        <taxon>Priestia</taxon>
    </lineage>
</organism>
<reference evidence="1 2" key="1">
    <citation type="submission" date="2019-10" db="EMBL/GenBank/DDBJ databases">
        <title>Complete genome sequences for adaption low water activity.</title>
        <authorList>
            <person name="Zhao L."/>
            <person name="Zhong J."/>
        </authorList>
    </citation>
    <scope>NUCLEOTIDE SEQUENCE [LARGE SCALE GENOMIC DNA]</scope>
    <source>
        <strain evidence="1 2">FDU301</strain>
        <plasmid evidence="2">pfdu301a</plasmid>
    </source>
</reference>
<dbReference type="AlphaFoldDB" id="A0A6M6E5L3"/>
<dbReference type="Proteomes" id="UP000501076">
    <property type="component" value="Plasmid pFDU301A"/>
</dbReference>
<sequence length="211" mass="24174">MNTNSYLKVLAANYVEMIKDYNSLSKERKHYFKSEVLSEQEKSKVIIEKLMFLAESSNDVLEKVIDEYYKLNPKASRIPNDPNAHLDFCEEIASSGSEIYVQNENGTLIDATLVNLSCVVQREQGDYVNGGYIFNTSTSVYNSKLDKSTDKFYINFPHPEKEGFEIYFLERDELISKNNVTNLFADPLAVYKECEQQMVGKPVGHYILSSI</sequence>